<dbReference type="InterPro" id="IPR036390">
    <property type="entry name" value="WH_DNA-bd_sf"/>
</dbReference>
<evidence type="ECO:0000256" key="3">
    <source>
        <dbReference type="ARBA" id="ARBA00023125"/>
    </source>
</evidence>
<dbReference type="GO" id="GO:0014028">
    <property type="term" value="P:notochord formation"/>
    <property type="evidence" value="ECO:0007669"/>
    <property type="project" value="Ensembl"/>
</dbReference>
<reference evidence="10" key="1">
    <citation type="submission" date="2019-06" db="EMBL/GenBank/DDBJ databases">
        <authorList>
            <consortium name="Wellcome Sanger Institute Data Sharing"/>
        </authorList>
    </citation>
    <scope>NUCLEOTIDE SEQUENCE [LARGE SCALE GENOMIC DNA]</scope>
</reference>
<dbReference type="GO" id="GO:0000785">
    <property type="term" value="C:chromatin"/>
    <property type="evidence" value="ECO:0007669"/>
    <property type="project" value="Ensembl"/>
</dbReference>
<dbReference type="GO" id="GO:0003146">
    <property type="term" value="P:heart jogging"/>
    <property type="evidence" value="ECO:0007669"/>
    <property type="project" value="Ensembl"/>
</dbReference>
<dbReference type="GO" id="GO:0046332">
    <property type="term" value="F:SMAD binding"/>
    <property type="evidence" value="ECO:0007669"/>
    <property type="project" value="Ensembl"/>
</dbReference>
<dbReference type="GO" id="GO:0048327">
    <property type="term" value="P:axial mesodermal cell fate specification"/>
    <property type="evidence" value="ECO:0007669"/>
    <property type="project" value="Ensembl"/>
</dbReference>
<dbReference type="OrthoDB" id="5954824at2759"/>
<evidence type="ECO:0000259" key="9">
    <source>
        <dbReference type="PROSITE" id="PS50039"/>
    </source>
</evidence>
<feature type="compositionally biased region" description="Basic and acidic residues" evidence="8">
    <location>
        <begin position="75"/>
        <end position="93"/>
    </location>
</feature>
<dbReference type="GO" id="GO:0000977">
    <property type="term" value="F:RNA polymerase II transcription regulatory region sequence-specific DNA binding"/>
    <property type="evidence" value="ECO:0007669"/>
    <property type="project" value="Ensembl"/>
</dbReference>
<feature type="DNA-binding region" description="Fork-head" evidence="7">
    <location>
        <begin position="139"/>
        <end position="217"/>
    </location>
</feature>
<reference evidence="10" key="3">
    <citation type="submission" date="2025-09" db="UniProtKB">
        <authorList>
            <consortium name="Ensembl"/>
        </authorList>
    </citation>
    <scope>IDENTIFICATION</scope>
</reference>
<dbReference type="PANTHER" id="PTHR47316">
    <property type="entry name" value="FORKHEAD BOX PROTEIN H1"/>
    <property type="match status" value="1"/>
</dbReference>
<dbReference type="Ensembl" id="ENSMMDT00005014214.1">
    <property type="protein sequence ID" value="ENSMMDP00005013820.1"/>
    <property type="gene ID" value="ENSMMDG00005007161.1"/>
</dbReference>
<evidence type="ECO:0000313" key="11">
    <source>
        <dbReference type="Proteomes" id="UP000472263"/>
    </source>
</evidence>
<keyword evidence="5" id="KW-0804">Transcription</keyword>
<feature type="region of interest" description="Disordered" evidence="8">
    <location>
        <begin position="320"/>
        <end position="403"/>
    </location>
</feature>
<dbReference type="SMART" id="SM00339">
    <property type="entry name" value="FH"/>
    <property type="match status" value="1"/>
</dbReference>
<keyword evidence="11" id="KW-1185">Reference proteome</keyword>
<feature type="domain" description="Fork-head" evidence="9">
    <location>
        <begin position="139"/>
        <end position="217"/>
    </location>
</feature>
<dbReference type="InterPro" id="IPR052327">
    <property type="entry name" value="Activin_resp_transcr_regulator"/>
</dbReference>
<organism evidence="10 11">
    <name type="scientific">Myripristis murdjan</name>
    <name type="common">pinecone soldierfish</name>
    <dbReference type="NCBI Taxonomy" id="586833"/>
    <lineage>
        <taxon>Eukaryota</taxon>
        <taxon>Metazoa</taxon>
        <taxon>Chordata</taxon>
        <taxon>Craniata</taxon>
        <taxon>Vertebrata</taxon>
        <taxon>Euteleostomi</taxon>
        <taxon>Actinopterygii</taxon>
        <taxon>Neopterygii</taxon>
        <taxon>Teleostei</taxon>
        <taxon>Neoteleostei</taxon>
        <taxon>Acanthomorphata</taxon>
        <taxon>Holocentriformes</taxon>
        <taxon>Holocentridae</taxon>
        <taxon>Myripristis</taxon>
    </lineage>
</organism>
<evidence type="ECO:0000256" key="4">
    <source>
        <dbReference type="ARBA" id="ARBA00023159"/>
    </source>
</evidence>
<gene>
    <name evidence="10" type="primary">FOXH1</name>
    <name evidence="10" type="synonym">foxh1</name>
</gene>
<dbReference type="PROSITE" id="PS00658">
    <property type="entry name" value="FORK_HEAD_2"/>
    <property type="match status" value="1"/>
</dbReference>
<name>A0A667X7C3_9TELE</name>
<dbReference type="GO" id="GO:0032444">
    <property type="term" value="C:activin responsive factor complex"/>
    <property type="evidence" value="ECO:0007669"/>
    <property type="project" value="TreeGrafter"/>
</dbReference>
<dbReference type="PANTHER" id="PTHR47316:SF1">
    <property type="entry name" value="FORKHEAD BOX PROTEIN H1"/>
    <property type="match status" value="1"/>
</dbReference>
<dbReference type="InParanoid" id="A0A667X7C3"/>
<comment type="subcellular location">
    <subcellularLocation>
        <location evidence="1 7">Nucleus</location>
    </subcellularLocation>
</comment>
<dbReference type="GO" id="GO:0001706">
    <property type="term" value="P:endoderm formation"/>
    <property type="evidence" value="ECO:0007669"/>
    <property type="project" value="Ensembl"/>
</dbReference>
<feature type="region of interest" description="Disordered" evidence="8">
    <location>
        <begin position="253"/>
        <end position="286"/>
    </location>
</feature>
<keyword evidence="6 7" id="KW-0539">Nucleus</keyword>
<dbReference type="Gene3D" id="1.10.10.10">
    <property type="entry name" value="Winged helix-like DNA-binding domain superfamily/Winged helix DNA-binding domain"/>
    <property type="match status" value="1"/>
</dbReference>
<feature type="compositionally biased region" description="Basic and acidic residues" evidence="8">
    <location>
        <begin position="368"/>
        <end position="384"/>
    </location>
</feature>
<dbReference type="GO" id="GO:0046619">
    <property type="term" value="P:lens placode formation involved in camera-type eye formation"/>
    <property type="evidence" value="ECO:0007669"/>
    <property type="project" value="Ensembl"/>
</dbReference>
<dbReference type="GO" id="GO:0048382">
    <property type="term" value="P:mesendoderm development"/>
    <property type="evidence" value="ECO:0007669"/>
    <property type="project" value="Ensembl"/>
</dbReference>
<dbReference type="GO" id="GO:0021508">
    <property type="term" value="P:floor plate formation"/>
    <property type="evidence" value="ECO:0007669"/>
    <property type="project" value="Ensembl"/>
</dbReference>
<dbReference type="SUPFAM" id="SSF46785">
    <property type="entry name" value="Winged helix' DNA-binding domain"/>
    <property type="match status" value="1"/>
</dbReference>
<dbReference type="GO" id="GO:0021854">
    <property type="term" value="P:hypothalamus development"/>
    <property type="evidence" value="ECO:0007669"/>
    <property type="project" value="Ensembl"/>
</dbReference>
<dbReference type="GO" id="GO:0042074">
    <property type="term" value="P:cell migration involved in gastrulation"/>
    <property type="evidence" value="ECO:0007669"/>
    <property type="project" value="Ensembl"/>
</dbReference>
<dbReference type="PRINTS" id="PR00053">
    <property type="entry name" value="FORKHEAD"/>
</dbReference>
<sequence>MTKHWLEQSLLAPPALSHLGAHHDHQLDSNRNAQQNYLPSGIVRTSPAQHWPHHPTQVFPQQPPRLEKPVAYPDHPTRSTAHMDKAVPPEHRGPPATAYPAPRKDDLLKEETLSRESWDSDKEKCASGGRKKNYQRYPKPPYSYLAMIAMVIQNSPEKKLTLSEILKEISTLFPFFKGNYKGWRDSVRHNLSSYDCFVKVLKDPGKPQGKGNFWAVELSRVPLELLKRQNTAVSRQDETIFAQDLAPYILHGQTHKPDVEPPSAPVTSLSPIPTRPHSPPQEDLFRPKLDSSFAINSLLHSLRPSSAAGEVEMATRDCWGEVEQPRPSPTPRPRYTSSARSASASSASPASSSSDEEWRGVSQAGKRIPPDREVGSDGYEDCRPPHHKSARRETAPPWELPTSYAKYTPPNAVAPPSMRFNGGPLMSLHGGLPLYGYGSPPVAPGHFLGHAYWPILPTGRVSLQAPPLIMDLDNMLQSVPPNKSVFDVLVPGNQNSHPHHQPASRYTLQSGPPLNRYHQY</sequence>
<dbReference type="GO" id="GO:0030510">
    <property type="term" value="P:regulation of BMP signaling pathway"/>
    <property type="evidence" value="ECO:0007669"/>
    <property type="project" value="Ensembl"/>
</dbReference>
<dbReference type="GO" id="GO:0060063">
    <property type="term" value="P:Spemann organizer formation at the embryonic shield"/>
    <property type="evidence" value="ECO:0007669"/>
    <property type="project" value="Ensembl"/>
</dbReference>
<dbReference type="GO" id="GO:0060971">
    <property type="term" value="P:embryonic heart tube left/right pattern formation"/>
    <property type="evidence" value="ECO:0007669"/>
    <property type="project" value="Ensembl"/>
</dbReference>
<dbReference type="FunCoup" id="A0A667X7C3">
    <property type="interactions" value="1005"/>
</dbReference>
<dbReference type="FunFam" id="1.10.10.10:FF:000278">
    <property type="entry name" value="Forkhead box protein H1"/>
    <property type="match status" value="1"/>
</dbReference>
<keyword evidence="4" id="KW-0010">Activator</keyword>
<keyword evidence="3 7" id="KW-0238">DNA-binding</keyword>
<dbReference type="GO" id="GO:0001568">
    <property type="term" value="P:blood vessel development"/>
    <property type="evidence" value="ECO:0007669"/>
    <property type="project" value="Ensembl"/>
</dbReference>
<dbReference type="Proteomes" id="UP000472263">
    <property type="component" value="Chromosome 20"/>
</dbReference>
<dbReference type="RefSeq" id="XP_029934706.1">
    <property type="nucleotide sequence ID" value="XM_030078846.1"/>
</dbReference>
<feature type="compositionally biased region" description="Low complexity" evidence="8">
    <location>
        <begin position="333"/>
        <end position="353"/>
    </location>
</feature>
<dbReference type="GO" id="GO:0010159">
    <property type="term" value="P:specification of animal organ position"/>
    <property type="evidence" value="ECO:0007669"/>
    <property type="project" value="Ensembl"/>
</dbReference>
<reference evidence="10" key="2">
    <citation type="submission" date="2025-08" db="UniProtKB">
        <authorList>
            <consortium name="Ensembl"/>
        </authorList>
    </citation>
    <scope>IDENTIFICATION</scope>
</reference>
<dbReference type="GeneID" id="115378570"/>
<feature type="compositionally biased region" description="Basic and acidic residues" evidence="8">
    <location>
        <begin position="102"/>
        <end position="125"/>
    </location>
</feature>
<dbReference type="GO" id="GO:0007179">
    <property type="term" value="P:transforming growth factor beta receptor signaling pathway"/>
    <property type="evidence" value="ECO:0007669"/>
    <property type="project" value="TreeGrafter"/>
</dbReference>
<evidence type="ECO:0000313" key="10">
    <source>
        <dbReference type="Ensembl" id="ENSMMDP00005013820.1"/>
    </source>
</evidence>
<dbReference type="InterPro" id="IPR047511">
    <property type="entry name" value="FH_FOXH1"/>
</dbReference>
<dbReference type="GO" id="GO:0001228">
    <property type="term" value="F:DNA-binding transcription activator activity, RNA polymerase II-specific"/>
    <property type="evidence" value="ECO:0007669"/>
    <property type="project" value="TreeGrafter"/>
</dbReference>
<dbReference type="GO" id="GO:0001227">
    <property type="term" value="F:DNA-binding transcription repressor activity, RNA polymerase II-specific"/>
    <property type="evidence" value="ECO:0007669"/>
    <property type="project" value="Ensembl"/>
</dbReference>
<dbReference type="CTD" id="8928"/>
<dbReference type="GO" id="GO:0021501">
    <property type="term" value="P:prechordal plate formation"/>
    <property type="evidence" value="ECO:0007669"/>
    <property type="project" value="Ensembl"/>
</dbReference>
<evidence type="ECO:0000256" key="7">
    <source>
        <dbReference type="PROSITE-ProRule" id="PRU00089"/>
    </source>
</evidence>
<dbReference type="InterPro" id="IPR001766">
    <property type="entry name" value="Fork_head_dom"/>
</dbReference>
<accession>A0A667X7C3</accession>
<proteinExistence type="predicted"/>
<feature type="region of interest" description="Disordered" evidence="8">
    <location>
        <begin position="43"/>
        <end position="134"/>
    </location>
</feature>
<keyword evidence="2" id="KW-0805">Transcription regulation</keyword>
<dbReference type="InterPro" id="IPR036388">
    <property type="entry name" value="WH-like_DNA-bd_sf"/>
</dbReference>
<dbReference type="CDD" id="cd20022">
    <property type="entry name" value="FH_FOXH"/>
    <property type="match status" value="1"/>
</dbReference>
<feature type="region of interest" description="Disordered" evidence="8">
    <location>
        <begin position="490"/>
        <end position="520"/>
    </location>
</feature>
<dbReference type="Pfam" id="PF00250">
    <property type="entry name" value="Forkhead"/>
    <property type="match status" value="1"/>
</dbReference>
<evidence type="ECO:0000256" key="8">
    <source>
        <dbReference type="SAM" id="MobiDB-lite"/>
    </source>
</evidence>
<dbReference type="InterPro" id="IPR030456">
    <property type="entry name" value="TF_fork_head_CS_2"/>
</dbReference>
<dbReference type="PROSITE" id="PS50039">
    <property type="entry name" value="FORK_HEAD_3"/>
    <property type="match status" value="1"/>
</dbReference>
<evidence type="ECO:0000256" key="1">
    <source>
        <dbReference type="ARBA" id="ARBA00004123"/>
    </source>
</evidence>
<evidence type="ECO:0000256" key="2">
    <source>
        <dbReference type="ARBA" id="ARBA00023015"/>
    </source>
</evidence>
<dbReference type="GO" id="GO:0032525">
    <property type="term" value="P:somite rostral/caudal axis specification"/>
    <property type="evidence" value="ECO:0007669"/>
    <property type="project" value="Ensembl"/>
</dbReference>
<dbReference type="GO" id="GO:0001947">
    <property type="term" value="P:heart looping"/>
    <property type="evidence" value="ECO:0007669"/>
    <property type="project" value="Ensembl"/>
</dbReference>
<protein>
    <submittedName>
        <fullName evidence="10">Forkhead box H1</fullName>
    </submittedName>
</protein>
<evidence type="ECO:0000256" key="5">
    <source>
        <dbReference type="ARBA" id="ARBA00023163"/>
    </source>
</evidence>
<dbReference type="AlphaFoldDB" id="A0A667X7C3"/>
<dbReference type="GeneTree" id="ENSGT00940000159537"/>
<evidence type="ECO:0000256" key="6">
    <source>
        <dbReference type="ARBA" id="ARBA00023242"/>
    </source>
</evidence>
<dbReference type="GO" id="GO:0048854">
    <property type="term" value="P:brain morphogenesis"/>
    <property type="evidence" value="ECO:0007669"/>
    <property type="project" value="Ensembl"/>
</dbReference>
<dbReference type="GO" id="GO:0009953">
    <property type="term" value="P:dorsal/ventral pattern formation"/>
    <property type="evidence" value="ECO:0007669"/>
    <property type="project" value="Ensembl"/>
</dbReference>